<evidence type="ECO:0000256" key="1">
    <source>
        <dbReference type="ARBA" id="ARBA00022491"/>
    </source>
</evidence>
<dbReference type="Gene3D" id="1.10.357.10">
    <property type="entry name" value="Tetracycline Repressor, domain 2"/>
    <property type="match status" value="1"/>
</dbReference>
<dbReference type="InterPro" id="IPR050109">
    <property type="entry name" value="HTH-type_TetR-like_transc_reg"/>
</dbReference>
<dbReference type="Pfam" id="PF00440">
    <property type="entry name" value="TetR_N"/>
    <property type="match status" value="1"/>
</dbReference>
<dbReference type="AlphaFoldDB" id="A0A2T0GT80"/>
<feature type="domain" description="HTH tetR-type" evidence="7">
    <location>
        <begin position="21"/>
        <end position="81"/>
    </location>
</feature>
<keyword evidence="4" id="KW-0804">Transcription</keyword>
<dbReference type="InterPro" id="IPR009057">
    <property type="entry name" value="Homeodomain-like_sf"/>
</dbReference>
<dbReference type="GO" id="GO:0000976">
    <property type="term" value="F:transcription cis-regulatory region binding"/>
    <property type="evidence" value="ECO:0007669"/>
    <property type="project" value="TreeGrafter"/>
</dbReference>
<proteinExistence type="predicted"/>
<evidence type="ECO:0000256" key="3">
    <source>
        <dbReference type="ARBA" id="ARBA00023125"/>
    </source>
</evidence>
<evidence type="ECO:0000259" key="7">
    <source>
        <dbReference type="PROSITE" id="PS50977"/>
    </source>
</evidence>
<dbReference type="PRINTS" id="PR00455">
    <property type="entry name" value="HTHTETR"/>
</dbReference>
<accession>A0A2T0GT80</accession>
<dbReference type="InterPro" id="IPR036271">
    <property type="entry name" value="Tet_transcr_reg_TetR-rel_C_sf"/>
</dbReference>
<evidence type="ECO:0000256" key="2">
    <source>
        <dbReference type="ARBA" id="ARBA00023015"/>
    </source>
</evidence>
<evidence type="ECO:0000313" key="8">
    <source>
        <dbReference type="EMBL" id="PRW62322.1"/>
    </source>
</evidence>
<dbReference type="FunCoup" id="A0A2T0GT80">
    <property type="interactions" value="2"/>
</dbReference>
<evidence type="ECO:0000256" key="4">
    <source>
        <dbReference type="ARBA" id="ARBA00023163"/>
    </source>
</evidence>
<dbReference type="Proteomes" id="UP000239352">
    <property type="component" value="Unassembled WGS sequence"/>
</dbReference>
<name>A0A2T0GT80_ACTMO</name>
<sequence length="213" mass="24119">MGRMNGRERVEPLPEEPRSGSGRRAQLLSIAARLFAEQGFTATTVREIAEQAGILSGSLYHHFASKEEMVDEILRSYLGAQLAAFRRVTEEGGDPRQELTGLIRVSFAALPRHRRAMAILHHEGDYLAGFATFEYLGRADREFERIWVRVLRDGQRRGVFRPELNPGLAHRLIRDSVSSAVRWYNPTGRTSARAIAEHYTRIFCDGVVLGERE</sequence>
<dbReference type="InParanoid" id="A0A2T0GT80"/>
<evidence type="ECO:0000256" key="5">
    <source>
        <dbReference type="PROSITE-ProRule" id="PRU00335"/>
    </source>
</evidence>
<dbReference type="InterPro" id="IPR041490">
    <property type="entry name" value="KstR2_TetR_C"/>
</dbReference>
<keyword evidence="1" id="KW-0678">Repressor</keyword>
<evidence type="ECO:0000313" key="9">
    <source>
        <dbReference type="Proteomes" id="UP000239352"/>
    </source>
</evidence>
<dbReference type="GO" id="GO:0003700">
    <property type="term" value="F:DNA-binding transcription factor activity"/>
    <property type="evidence" value="ECO:0007669"/>
    <property type="project" value="TreeGrafter"/>
</dbReference>
<keyword evidence="3 5" id="KW-0238">DNA-binding</keyword>
<feature type="compositionally biased region" description="Basic and acidic residues" evidence="6">
    <location>
        <begin position="1"/>
        <end position="18"/>
    </location>
</feature>
<dbReference type="SUPFAM" id="SSF46689">
    <property type="entry name" value="Homeodomain-like"/>
    <property type="match status" value="1"/>
</dbReference>
<keyword evidence="2" id="KW-0805">Transcription regulation</keyword>
<evidence type="ECO:0000256" key="6">
    <source>
        <dbReference type="SAM" id="MobiDB-lite"/>
    </source>
</evidence>
<dbReference type="PANTHER" id="PTHR30055:SF175">
    <property type="entry name" value="HTH-TYPE TRANSCRIPTIONAL REPRESSOR KSTR2"/>
    <property type="match status" value="1"/>
</dbReference>
<feature type="DNA-binding region" description="H-T-H motif" evidence="5">
    <location>
        <begin position="44"/>
        <end position="63"/>
    </location>
</feature>
<dbReference type="SUPFAM" id="SSF48498">
    <property type="entry name" value="Tetracyclin repressor-like, C-terminal domain"/>
    <property type="match status" value="1"/>
</dbReference>
<feature type="region of interest" description="Disordered" evidence="6">
    <location>
        <begin position="1"/>
        <end position="22"/>
    </location>
</feature>
<dbReference type="Gene3D" id="1.10.10.60">
    <property type="entry name" value="Homeodomain-like"/>
    <property type="match status" value="1"/>
</dbReference>
<gene>
    <name evidence="8" type="ORF">CEP50_16085</name>
</gene>
<protein>
    <submittedName>
        <fullName evidence="8">TetR family transcriptional regulator</fullName>
    </submittedName>
</protein>
<comment type="caution">
    <text evidence="8">The sequence shown here is derived from an EMBL/GenBank/DDBJ whole genome shotgun (WGS) entry which is preliminary data.</text>
</comment>
<dbReference type="EMBL" id="PVSR01000035">
    <property type="protein sequence ID" value="PRW62322.1"/>
    <property type="molecule type" value="Genomic_DNA"/>
</dbReference>
<dbReference type="PROSITE" id="PS50977">
    <property type="entry name" value="HTH_TETR_2"/>
    <property type="match status" value="1"/>
</dbReference>
<organism evidence="8 9">
    <name type="scientific">Actinopolyspora mortivallis</name>
    <dbReference type="NCBI Taxonomy" id="33906"/>
    <lineage>
        <taxon>Bacteria</taxon>
        <taxon>Bacillati</taxon>
        <taxon>Actinomycetota</taxon>
        <taxon>Actinomycetes</taxon>
        <taxon>Actinopolysporales</taxon>
        <taxon>Actinopolysporaceae</taxon>
        <taxon>Actinopolyspora</taxon>
    </lineage>
</organism>
<dbReference type="STRING" id="1050202.GCA_000384035_01939"/>
<reference evidence="8 9" key="1">
    <citation type="submission" date="2018-03" db="EMBL/GenBank/DDBJ databases">
        <title>Actinopolyspora mortivallis from Sahara, screening for active biomolecules.</title>
        <authorList>
            <person name="Selama O."/>
            <person name="Wellington E.M.H."/>
            <person name="Hacene H."/>
        </authorList>
    </citation>
    <scope>NUCLEOTIDE SEQUENCE [LARGE SCALE GENOMIC DNA]</scope>
    <source>
        <strain evidence="8 9">M5A</strain>
    </source>
</reference>
<dbReference type="InterPro" id="IPR001647">
    <property type="entry name" value="HTH_TetR"/>
</dbReference>
<dbReference type="Pfam" id="PF17932">
    <property type="entry name" value="TetR_C_24"/>
    <property type="match status" value="1"/>
</dbReference>
<keyword evidence="9" id="KW-1185">Reference proteome</keyword>
<dbReference type="PANTHER" id="PTHR30055">
    <property type="entry name" value="HTH-TYPE TRANSCRIPTIONAL REGULATOR RUTR"/>
    <property type="match status" value="1"/>
</dbReference>